<evidence type="ECO:0000313" key="11">
    <source>
        <dbReference type="Proteomes" id="UP000322080"/>
    </source>
</evidence>
<dbReference type="GO" id="GO:0022857">
    <property type="term" value="F:transmembrane transporter activity"/>
    <property type="evidence" value="ECO:0007669"/>
    <property type="project" value="TreeGrafter"/>
</dbReference>
<comment type="caution">
    <text evidence="10">The sequence shown here is derived from an EMBL/GenBank/DDBJ whole genome shotgun (WGS) entry which is preliminary data.</text>
</comment>
<evidence type="ECO:0000256" key="5">
    <source>
        <dbReference type="ARBA" id="ARBA00023136"/>
    </source>
</evidence>
<dbReference type="Proteomes" id="UP000322080">
    <property type="component" value="Unassembled WGS sequence"/>
</dbReference>
<dbReference type="InterPro" id="IPR050250">
    <property type="entry name" value="Macrolide_Exporter_MacB"/>
</dbReference>
<protein>
    <submittedName>
        <fullName evidence="10">ABC transporter permease</fullName>
    </submittedName>
</protein>
<evidence type="ECO:0000256" key="4">
    <source>
        <dbReference type="ARBA" id="ARBA00022989"/>
    </source>
</evidence>
<dbReference type="Pfam" id="PF12704">
    <property type="entry name" value="MacB_PCD"/>
    <property type="match status" value="1"/>
</dbReference>
<evidence type="ECO:0000256" key="2">
    <source>
        <dbReference type="ARBA" id="ARBA00022475"/>
    </source>
</evidence>
<dbReference type="PANTHER" id="PTHR30572">
    <property type="entry name" value="MEMBRANE COMPONENT OF TRANSPORTER-RELATED"/>
    <property type="match status" value="1"/>
</dbReference>
<keyword evidence="11" id="KW-1185">Reference proteome</keyword>
<evidence type="ECO:0000256" key="6">
    <source>
        <dbReference type="ARBA" id="ARBA00038076"/>
    </source>
</evidence>
<keyword evidence="4 7" id="KW-1133">Transmembrane helix</keyword>
<evidence type="ECO:0000256" key="7">
    <source>
        <dbReference type="SAM" id="Phobius"/>
    </source>
</evidence>
<organism evidence="10 11">
    <name type="scientific">Maritimibacter fusiformis</name>
    <dbReference type="NCBI Taxonomy" id="2603819"/>
    <lineage>
        <taxon>Bacteria</taxon>
        <taxon>Pseudomonadati</taxon>
        <taxon>Pseudomonadota</taxon>
        <taxon>Alphaproteobacteria</taxon>
        <taxon>Rhodobacterales</taxon>
        <taxon>Roseobacteraceae</taxon>
        <taxon>Maritimibacter</taxon>
    </lineage>
</organism>
<dbReference type="InterPro" id="IPR025857">
    <property type="entry name" value="MacB_PCD"/>
</dbReference>
<evidence type="ECO:0000256" key="1">
    <source>
        <dbReference type="ARBA" id="ARBA00004651"/>
    </source>
</evidence>
<feature type="domain" description="ABC3 transporter permease C-terminal" evidence="8">
    <location>
        <begin position="254"/>
        <end position="371"/>
    </location>
</feature>
<keyword evidence="2" id="KW-1003">Cell membrane</keyword>
<evidence type="ECO:0000256" key="3">
    <source>
        <dbReference type="ARBA" id="ARBA00022692"/>
    </source>
</evidence>
<comment type="similarity">
    <text evidence="6">Belongs to the ABC-4 integral membrane protein family.</text>
</comment>
<gene>
    <name evidence="10" type="ORF">FVF75_02995</name>
</gene>
<dbReference type="InterPro" id="IPR003838">
    <property type="entry name" value="ABC3_permease_C"/>
</dbReference>
<dbReference type="RefSeq" id="WP_148376254.1">
    <property type="nucleotide sequence ID" value="NZ_VSIY01000003.1"/>
</dbReference>
<feature type="domain" description="MacB-like periplasmic core" evidence="9">
    <location>
        <begin position="18"/>
        <end position="223"/>
    </location>
</feature>
<proteinExistence type="inferred from homology"/>
<feature type="transmembrane region" description="Helical" evidence="7">
    <location>
        <begin position="343"/>
        <end position="364"/>
    </location>
</feature>
<dbReference type="Pfam" id="PF02687">
    <property type="entry name" value="FtsX"/>
    <property type="match status" value="1"/>
</dbReference>
<dbReference type="AlphaFoldDB" id="A0A5D0RRF4"/>
<dbReference type="EMBL" id="VSIY01000003">
    <property type="protein sequence ID" value="TYB83164.1"/>
    <property type="molecule type" value="Genomic_DNA"/>
</dbReference>
<evidence type="ECO:0000313" key="10">
    <source>
        <dbReference type="EMBL" id="TYB83164.1"/>
    </source>
</evidence>
<name>A0A5D0RRF4_9RHOB</name>
<reference evidence="10 11" key="1">
    <citation type="submission" date="2019-08" db="EMBL/GenBank/DDBJ databases">
        <title>Identification of a novel species of the genus Boseongicola.</title>
        <authorList>
            <person name="Zhang X.-Q."/>
        </authorList>
    </citation>
    <scope>NUCLEOTIDE SEQUENCE [LARGE SCALE GENOMIC DNA]</scope>
    <source>
        <strain evidence="10 11">HY14</strain>
    </source>
</reference>
<dbReference type="PANTHER" id="PTHR30572:SF4">
    <property type="entry name" value="ABC TRANSPORTER PERMEASE YTRF"/>
    <property type="match status" value="1"/>
</dbReference>
<feature type="transmembrane region" description="Helical" evidence="7">
    <location>
        <begin position="296"/>
        <end position="323"/>
    </location>
</feature>
<feature type="transmembrane region" description="Helical" evidence="7">
    <location>
        <begin position="20"/>
        <end position="42"/>
    </location>
</feature>
<evidence type="ECO:0000259" key="9">
    <source>
        <dbReference type="Pfam" id="PF12704"/>
    </source>
</evidence>
<keyword evidence="5 7" id="KW-0472">Membrane</keyword>
<sequence>MTLVGMALRNLMHRPWRSGLSVGGVVLAIAAYVALVGLVVGIEGTMVDGFTSRGADLVLSEAGAEDILSSVVPDDLAAEIATTPGVAAASAELGRLTSMNDGPTIYVLGWAPGAFGWASVDFIAGRAPEPGDAGGGVAGGIGVGRALADRHGLKIGESVSIFAAPFRITGIFEAKSVIVGNGAIARLSDVQAQTYRKGQATALVAQFDPGLDGAGREAVMADLRARFPALAVDPTETLIDEFMNLRIARVLAWSVSSVAIVSAALAVLNTMAMAVNERRGEIAIMGAVGWPRRRIILCLIVEGMVLTLIGSVLGVGVGIAAAWGITSAPAVAGFVVPVVETATILRALALGIGIGLIGTLGPAWRAAGRDPAAILRGH</sequence>
<accession>A0A5D0RRF4</accession>
<comment type="subcellular location">
    <subcellularLocation>
        <location evidence="1">Cell membrane</location>
        <topology evidence="1">Multi-pass membrane protein</topology>
    </subcellularLocation>
</comment>
<evidence type="ECO:0000259" key="8">
    <source>
        <dbReference type="Pfam" id="PF02687"/>
    </source>
</evidence>
<feature type="transmembrane region" description="Helical" evidence="7">
    <location>
        <begin position="250"/>
        <end position="275"/>
    </location>
</feature>
<keyword evidence="3 7" id="KW-0812">Transmembrane</keyword>
<dbReference type="GO" id="GO:0005886">
    <property type="term" value="C:plasma membrane"/>
    <property type="evidence" value="ECO:0007669"/>
    <property type="project" value="UniProtKB-SubCell"/>
</dbReference>